<dbReference type="RefSeq" id="WP_378189484.1">
    <property type="nucleotide sequence ID" value="NZ_JBHMBK010000002.1"/>
</dbReference>
<dbReference type="Pfam" id="PF22725">
    <property type="entry name" value="GFO_IDH_MocA_C3"/>
    <property type="match status" value="1"/>
</dbReference>
<dbReference type="Pfam" id="PF01408">
    <property type="entry name" value="GFO_IDH_MocA"/>
    <property type="match status" value="1"/>
</dbReference>
<proteinExistence type="predicted"/>
<dbReference type="Proteomes" id="UP001589535">
    <property type="component" value="Unassembled WGS sequence"/>
</dbReference>
<sequence>MSPGRETIGIGMVGHAFMGAVHSHAWRSVHRFFDPPLVPRLAVLGGRDEARAKAAAEKFGWEDVETDWRKLVARDDVGLVDVCTPGDSHAEIAIAALDAGKHVLCEKPLANSVAEAEAMAEAARRARDRGVRAMVAFNYRRVPALAHARKLVESGALGDIRHVRSVYLQDWLSDPQAPMTWRLRRESAGSGALGDLGAHIVDAAQFVTGEVITGVSALTNTFVKQRPSENGGTDDVTVDDTALFLARLSGGAVATFEATRFALGRKNAMRLEINGSKASLAFDFESMNELQWYEGTGTEAGFRRILVTEPQHPYVGAWWPPGHLLGYEHTFTHEVADLLDAIGAGTDPVPSFDDGLRVQRVLAAVEKSAAAEANWTPVEER</sequence>
<feature type="domain" description="Gfo/Idh/MocA-like oxidoreductase N-terminal" evidence="2">
    <location>
        <begin position="9"/>
        <end position="128"/>
    </location>
</feature>
<feature type="domain" description="GFO/IDH/MocA-like oxidoreductase" evidence="3">
    <location>
        <begin position="146"/>
        <end position="280"/>
    </location>
</feature>
<dbReference type="PANTHER" id="PTHR43818:SF11">
    <property type="entry name" value="BCDNA.GH03377"/>
    <property type="match status" value="1"/>
</dbReference>
<keyword evidence="5" id="KW-1185">Reference proteome</keyword>
<evidence type="ECO:0000259" key="3">
    <source>
        <dbReference type="Pfam" id="PF22725"/>
    </source>
</evidence>
<protein>
    <submittedName>
        <fullName evidence="4">Gfo/Idh/MocA family protein</fullName>
    </submittedName>
</protein>
<dbReference type="InterPro" id="IPR050463">
    <property type="entry name" value="Gfo/Idh/MocA_oxidrdct_glycsds"/>
</dbReference>
<dbReference type="InterPro" id="IPR000683">
    <property type="entry name" value="Gfo/Idh/MocA-like_OxRdtase_N"/>
</dbReference>
<evidence type="ECO:0000313" key="5">
    <source>
        <dbReference type="Proteomes" id="UP001589535"/>
    </source>
</evidence>
<organism evidence="4 5">
    <name type="scientific">Amycolatopsis plumensis</name>
    <dbReference type="NCBI Taxonomy" id="236508"/>
    <lineage>
        <taxon>Bacteria</taxon>
        <taxon>Bacillati</taxon>
        <taxon>Actinomycetota</taxon>
        <taxon>Actinomycetes</taxon>
        <taxon>Pseudonocardiales</taxon>
        <taxon>Pseudonocardiaceae</taxon>
        <taxon>Amycolatopsis</taxon>
    </lineage>
</organism>
<dbReference type="EMBL" id="JBHMBK010000002">
    <property type="protein sequence ID" value="MFB9683498.1"/>
    <property type="molecule type" value="Genomic_DNA"/>
</dbReference>
<dbReference type="Gene3D" id="3.40.50.720">
    <property type="entry name" value="NAD(P)-binding Rossmann-like Domain"/>
    <property type="match status" value="1"/>
</dbReference>
<accession>A0ABV5TWK4</accession>
<dbReference type="Gene3D" id="3.30.360.10">
    <property type="entry name" value="Dihydrodipicolinate Reductase, domain 2"/>
    <property type="match status" value="1"/>
</dbReference>
<evidence type="ECO:0000256" key="1">
    <source>
        <dbReference type="ARBA" id="ARBA00023002"/>
    </source>
</evidence>
<evidence type="ECO:0000259" key="2">
    <source>
        <dbReference type="Pfam" id="PF01408"/>
    </source>
</evidence>
<evidence type="ECO:0000313" key="4">
    <source>
        <dbReference type="EMBL" id="MFB9683498.1"/>
    </source>
</evidence>
<dbReference type="InterPro" id="IPR036291">
    <property type="entry name" value="NAD(P)-bd_dom_sf"/>
</dbReference>
<comment type="caution">
    <text evidence="4">The sequence shown here is derived from an EMBL/GenBank/DDBJ whole genome shotgun (WGS) entry which is preliminary data.</text>
</comment>
<reference evidence="4 5" key="1">
    <citation type="submission" date="2024-09" db="EMBL/GenBank/DDBJ databases">
        <authorList>
            <person name="Sun Q."/>
            <person name="Mori K."/>
        </authorList>
    </citation>
    <scope>NUCLEOTIDE SEQUENCE [LARGE SCALE GENOMIC DNA]</scope>
    <source>
        <strain evidence="4 5">JCM 13852</strain>
    </source>
</reference>
<dbReference type="SUPFAM" id="SSF55347">
    <property type="entry name" value="Glyceraldehyde-3-phosphate dehydrogenase-like, C-terminal domain"/>
    <property type="match status" value="1"/>
</dbReference>
<dbReference type="PANTHER" id="PTHR43818">
    <property type="entry name" value="BCDNA.GH03377"/>
    <property type="match status" value="1"/>
</dbReference>
<gene>
    <name evidence="4" type="ORF">ACFFTO_04825</name>
</gene>
<dbReference type="InterPro" id="IPR055170">
    <property type="entry name" value="GFO_IDH_MocA-like_dom"/>
</dbReference>
<name>A0ABV5TWK4_9PSEU</name>
<dbReference type="SUPFAM" id="SSF51735">
    <property type="entry name" value="NAD(P)-binding Rossmann-fold domains"/>
    <property type="match status" value="1"/>
</dbReference>
<keyword evidence="1" id="KW-0560">Oxidoreductase</keyword>